<dbReference type="GO" id="GO:0005524">
    <property type="term" value="F:ATP binding"/>
    <property type="evidence" value="ECO:0007669"/>
    <property type="project" value="UniProtKB-KW"/>
</dbReference>
<dbReference type="InterPro" id="IPR027417">
    <property type="entry name" value="P-loop_NTPase"/>
</dbReference>
<dbReference type="SUPFAM" id="SSF160246">
    <property type="entry name" value="EspE N-terminal domain-like"/>
    <property type="match status" value="1"/>
</dbReference>
<protein>
    <submittedName>
        <fullName evidence="4">Type II secretion system protein E</fullName>
    </submittedName>
</protein>
<dbReference type="InterPro" id="IPR037257">
    <property type="entry name" value="T2SS_E_N_sf"/>
</dbReference>
<dbReference type="InterPro" id="IPR001482">
    <property type="entry name" value="T2SS/T4SS_dom"/>
</dbReference>
<dbReference type="CDD" id="cd01129">
    <property type="entry name" value="PulE-GspE-like"/>
    <property type="match status" value="1"/>
</dbReference>
<dbReference type="PANTHER" id="PTHR30258">
    <property type="entry name" value="TYPE II SECRETION SYSTEM PROTEIN GSPE-RELATED"/>
    <property type="match status" value="1"/>
</dbReference>
<dbReference type="EMBL" id="MLJW01000108">
    <property type="protein sequence ID" value="OIQ99266.1"/>
    <property type="molecule type" value="Genomic_DNA"/>
</dbReference>
<dbReference type="FunFam" id="3.40.50.300:FF:000398">
    <property type="entry name" value="Type IV pilus assembly ATPase PilB"/>
    <property type="match status" value="1"/>
</dbReference>
<dbReference type="PROSITE" id="PS00662">
    <property type="entry name" value="T2SP_E"/>
    <property type="match status" value="1"/>
</dbReference>
<evidence type="ECO:0000256" key="2">
    <source>
        <dbReference type="ARBA" id="ARBA00022840"/>
    </source>
</evidence>
<dbReference type="SMART" id="SM00382">
    <property type="entry name" value="AAA"/>
    <property type="match status" value="1"/>
</dbReference>
<accession>A0A1J5RUA9</accession>
<keyword evidence="2" id="KW-0067">ATP-binding</keyword>
<reference evidence="4" key="1">
    <citation type="submission" date="2016-10" db="EMBL/GenBank/DDBJ databases">
        <title>Sequence of Gallionella enrichment culture.</title>
        <authorList>
            <person name="Poehlein A."/>
            <person name="Muehling M."/>
            <person name="Daniel R."/>
        </authorList>
    </citation>
    <scope>NUCLEOTIDE SEQUENCE</scope>
</reference>
<gene>
    <name evidence="4" type="primary">epsE_34</name>
    <name evidence="4" type="ORF">GALL_186750</name>
</gene>
<dbReference type="InterPro" id="IPR007831">
    <property type="entry name" value="T2SS_GspE_N"/>
</dbReference>
<dbReference type="Pfam" id="PF00437">
    <property type="entry name" value="T2SSE"/>
    <property type="match status" value="1"/>
</dbReference>
<name>A0A1J5RUA9_9ZZZZ</name>
<dbReference type="Pfam" id="PF05157">
    <property type="entry name" value="MshEN"/>
    <property type="match status" value="1"/>
</dbReference>
<feature type="domain" description="Bacterial type II secretion system protein E" evidence="3">
    <location>
        <begin position="414"/>
        <end position="428"/>
    </location>
</feature>
<keyword evidence="1" id="KW-0547">Nucleotide-binding</keyword>
<evidence type="ECO:0000259" key="3">
    <source>
        <dbReference type="PROSITE" id="PS00662"/>
    </source>
</evidence>
<comment type="caution">
    <text evidence="4">The sequence shown here is derived from an EMBL/GenBank/DDBJ whole genome shotgun (WGS) entry which is preliminary data.</text>
</comment>
<dbReference type="InterPro" id="IPR003593">
    <property type="entry name" value="AAA+_ATPase"/>
</dbReference>
<dbReference type="SUPFAM" id="SSF52540">
    <property type="entry name" value="P-loop containing nucleoside triphosphate hydrolases"/>
    <property type="match status" value="1"/>
</dbReference>
<organism evidence="4">
    <name type="scientific">mine drainage metagenome</name>
    <dbReference type="NCBI Taxonomy" id="410659"/>
    <lineage>
        <taxon>unclassified sequences</taxon>
        <taxon>metagenomes</taxon>
        <taxon>ecological metagenomes</taxon>
    </lineage>
</organism>
<dbReference type="Gene3D" id="3.40.50.300">
    <property type="entry name" value="P-loop containing nucleotide triphosphate hydrolases"/>
    <property type="match status" value="1"/>
</dbReference>
<evidence type="ECO:0000313" key="4">
    <source>
        <dbReference type="EMBL" id="OIQ99266.1"/>
    </source>
</evidence>
<dbReference type="GO" id="GO:0005886">
    <property type="term" value="C:plasma membrane"/>
    <property type="evidence" value="ECO:0007669"/>
    <property type="project" value="TreeGrafter"/>
</dbReference>
<dbReference type="Gene3D" id="3.30.450.90">
    <property type="match status" value="1"/>
</dbReference>
<dbReference type="GO" id="GO:0016887">
    <property type="term" value="F:ATP hydrolysis activity"/>
    <property type="evidence" value="ECO:0007669"/>
    <property type="project" value="TreeGrafter"/>
</dbReference>
<proteinExistence type="predicted"/>
<evidence type="ECO:0000256" key="1">
    <source>
        <dbReference type="ARBA" id="ARBA00022741"/>
    </source>
</evidence>
<dbReference type="PANTHER" id="PTHR30258:SF13">
    <property type="entry name" value="SECRETION PATHWAY ATPASE-RELATED"/>
    <property type="match status" value="1"/>
</dbReference>
<sequence length="603" mass="67221">MPSSVQVHPGKEQKEHRLTLAEVVDALVADGLVDGSEAERFLKERRYFRGDIHPLIVVAEQKWKSASPPHRVLDIEALCQWLAQWCALEYLHIDPLKIDFAAVTEVVSNAYATRFRVLPVEVTAREVVVATAEPFQRAWEEELRPILRKEIRRVIANPDAIARFQVEFYNLAKSVKTAMAGGGASGGAGLTNFEQLVELGRANRNFDANDQHIVRIVDWLWQYAFEQRASDIHIEPRRDLGIVRFRIDGVLHQVYQIPMPVLNAMTSRIKILGRMDVVEKRRPQDGRIKTRTPEGTEVELRLSTLPTVFGEKLVMRIFDPEVLVRDARELGFSEEDKARWGRMTAQPNGIVLVTGPTGSGKTTTLYTTLKALATPEVNVCTIEDPIEMVEPSFNQVQALAGIDMGFAEGIRALMRQDPDIIMVGEIRDLETADMTIQAALTGHLVLSTLHTNDAPSAITRLLDLGVPAYLLSSTILGVMAQRLIRTLCPHCKKAGNLRAEDEAAWRELVAPWKSKMPTRLYHPVGCLECRMTGYSGRVGIYEILLMTPEINKLVTAAADLARIRELATREGMKPLRISGALKIAAGLTTIEEVMKVAPPVQGC</sequence>
<dbReference type="AlphaFoldDB" id="A0A1J5RUA9"/>
<dbReference type="Gene3D" id="3.30.300.160">
    <property type="entry name" value="Type II secretion system, protein E, N-terminal domain"/>
    <property type="match status" value="1"/>
</dbReference>